<dbReference type="STRING" id="471853.Bcav_2180"/>
<comment type="similarity">
    <text evidence="1">Belongs to the YciI family.</text>
</comment>
<dbReference type="Gene3D" id="3.30.70.1060">
    <property type="entry name" value="Dimeric alpha+beta barrel"/>
    <property type="match status" value="1"/>
</dbReference>
<name>C5BV45_BEUC1</name>
<dbReference type="OrthoDB" id="8968203at2"/>
<dbReference type="EMBL" id="CP001618">
    <property type="protein sequence ID" value="ACQ80432.1"/>
    <property type="molecule type" value="Genomic_DNA"/>
</dbReference>
<dbReference type="eggNOG" id="COG2350">
    <property type="taxonomic scope" value="Bacteria"/>
</dbReference>
<keyword evidence="4" id="KW-1185">Reference proteome</keyword>
<evidence type="ECO:0000256" key="1">
    <source>
        <dbReference type="ARBA" id="ARBA00007689"/>
    </source>
</evidence>
<dbReference type="InterPro" id="IPR005545">
    <property type="entry name" value="YCII"/>
</dbReference>
<proteinExistence type="inferred from homology"/>
<reference evidence="3 4" key="1">
    <citation type="journal article" date="2009" name="Stand. Genomic Sci.">
        <title>Complete genome sequence of Beutenbergia cavernae type strain (HKI 0122).</title>
        <authorList>
            <person name="Land M."/>
            <person name="Pukall R."/>
            <person name="Abt B."/>
            <person name="Goker M."/>
            <person name="Rohde M."/>
            <person name="Glavina Del Rio T."/>
            <person name="Tice H."/>
            <person name="Copeland A."/>
            <person name="Cheng J.F."/>
            <person name="Lucas S."/>
            <person name="Chen F."/>
            <person name="Nolan M."/>
            <person name="Bruce D."/>
            <person name="Goodwin L."/>
            <person name="Pitluck S."/>
            <person name="Ivanova N."/>
            <person name="Mavromatis K."/>
            <person name="Ovchinnikova G."/>
            <person name="Pati A."/>
            <person name="Chen A."/>
            <person name="Palaniappan K."/>
            <person name="Hauser L."/>
            <person name="Chang Y.J."/>
            <person name="Jefferies C.C."/>
            <person name="Saunders E."/>
            <person name="Brettin T."/>
            <person name="Detter J.C."/>
            <person name="Han C."/>
            <person name="Chain P."/>
            <person name="Bristow J."/>
            <person name="Eisen J.A."/>
            <person name="Markowitz V."/>
            <person name="Hugenholtz P."/>
            <person name="Kyrpides N.C."/>
            <person name="Klenk H.P."/>
            <person name="Lapidus A."/>
        </authorList>
    </citation>
    <scope>NUCLEOTIDE SEQUENCE [LARGE SCALE GENOMIC DNA]</scope>
    <source>
        <strain evidence="4">ATCC BAA-8 / DSM 12333 / NBRC 16432</strain>
    </source>
</reference>
<dbReference type="Pfam" id="PF03795">
    <property type="entry name" value="YCII"/>
    <property type="match status" value="1"/>
</dbReference>
<sequence length="98" mass="10528">MPVYAVEYTYAHTPDAVAVRDEVRPAHRDFLRGLERDGRLLASGPFTGSPGALLLVRGDDADEALRALDADPFAAAGIIADREARAWEPVIGPWASAL</sequence>
<accession>C5BV45</accession>
<dbReference type="AlphaFoldDB" id="C5BV45"/>
<evidence type="ECO:0000313" key="3">
    <source>
        <dbReference type="EMBL" id="ACQ80432.1"/>
    </source>
</evidence>
<evidence type="ECO:0000313" key="4">
    <source>
        <dbReference type="Proteomes" id="UP000007962"/>
    </source>
</evidence>
<dbReference type="HOGENOM" id="CLU_110355_7_0_11"/>
<gene>
    <name evidence="3" type="ordered locus">Bcav_2180</name>
</gene>
<dbReference type="Proteomes" id="UP000007962">
    <property type="component" value="Chromosome"/>
</dbReference>
<dbReference type="SUPFAM" id="SSF54909">
    <property type="entry name" value="Dimeric alpha+beta barrel"/>
    <property type="match status" value="1"/>
</dbReference>
<evidence type="ECO:0000259" key="2">
    <source>
        <dbReference type="Pfam" id="PF03795"/>
    </source>
</evidence>
<dbReference type="RefSeq" id="WP_015882672.1">
    <property type="nucleotide sequence ID" value="NC_012669.1"/>
</dbReference>
<dbReference type="InterPro" id="IPR011008">
    <property type="entry name" value="Dimeric_a/b-barrel"/>
</dbReference>
<dbReference type="KEGG" id="bcv:Bcav_2180"/>
<feature type="domain" description="YCII-related" evidence="2">
    <location>
        <begin position="12"/>
        <end position="87"/>
    </location>
</feature>
<protein>
    <submittedName>
        <fullName evidence="3">YCII-related protein</fullName>
    </submittedName>
</protein>
<organism evidence="3 4">
    <name type="scientific">Beutenbergia cavernae (strain ATCC BAA-8 / DSM 12333 / CCUG 43141 / JCM 11478 / NBRC 16432 / NCIMB 13614 / HKI 0122)</name>
    <dbReference type="NCBI Taxonomy" id="471853"/>
    <lineage>
        <taxon>Bacteria</taxon>
        <taxon>Bacillati</taxon>
        <taxon>Actinomycetota</taxon>
        <taxon>Actinomycetes</taxon>
        <taxon>Micrococcales</taxon>
        <taxon>Beutenbergiaceae</taxon>
        <taxon>Beutenbergia</taxon>
    </lineage>
</organism>